<dbReference type="InterPro" id="IPR050177">
    <property type="entry name" value="Lipid_A_modif_metabolic_enz"/>
</dbReference>
<dbReference type="InterPro" id="IPR006311">
    <property type="entry name" value="TAT_signal"/>
</dbReference>
<dbReference type="InterPro" id="IPR001509">
    <property type="entry name" value="Epimerase_deHydtase"/>
</dbReference>
<organism evidence="2">
    <name type="scientific">marine metagenome</name>
    <dbReference type="NCBI Taxonomy" id="408172"/>
    <lineage>
        <taxon>unclassified sequences</taxon>
        <taxon>metagenomes</taxon>
        <taxon>ecological metagenomes</taxon>
    </lineage>
</organism>
<dbReference type="InterPro" id="IPR036291">
    <property type="entry name" value="NAD(P)-bd_dom_sf"/>
</dbReference>
<accession>A0A382KI94</accession>
<name>A0A382KI94_9ZZZZ</name>
<sequence length="301" mass="32997">MDNKRRQILKAGLLGTGALAFGSPLQLSQAKNYVNFNGNSLRILILGGTGFLGPHMVREALKRGHDVTLFNRGRTNNALFPDLETLIGDRNNGLDALRGHNWDVVIDNSGYVPRHVKDSARLLAPITSHYIYTSTVSAYASLAKPINEDAPLAKIADESIENVTNETYGPLKALCEKKAAEEFGEDRLSILRPTYVAGPGDHTDRYTYWLARTLLGGEMVWPGTPEDMIQIIDVRDLAKFTIDVADKNIIGTYNTVTPAGTFTMGDLLNDSLAVTAADMVPVWIDYEFIQAQGNIDEGAFP</sequence>
<dbReference type="PROSITE" id="PS51318">
    <property type="entry name" value="TAT"/>
    <property type="match status" value="1"/>
</dbReference>
<feature type="non-terminal residue" evidence="2">
    <location>
        <position position="301"/>
    </location>
</feature>
<protein>
    <recommendedName>
        <fullName evidence="1">NAD-dependent epimerase/dehydratase domain-containing protein</fullName>
    </recommendedName>
</protein>
<evidence type="ECO:0000313" key="2">
    <source>
        <dbReference type="EMBL" id="SVC23315.1"/>
    </source>
</evidence>
<proteinExistence type="predicted"/>
<feature type="domain" description="NAD-dependent epimerase/dehydratase" evidence="1">
    <location>
        <begin position="43"/>
        <end position="247"/>
    </location>
</feature>
<dbReference type="Pfam" id="PF01370">
    <property type="entry name" value="Epimerase"/>
    <property type="match status" value="1"/>
</dbReference>
<gene>
    <name evidence="2" type="ORF">METZ01_LOCUS276169</name>
</gene>
<evidence type="ECO:0000259" key="1">
    <source>
        <dbReference type="Pfam" id="PF01370"/>
    </source>
</evidence>
<dbReference type="SUPFAM" id="SSF51735">
    <property type="entry name" value="NAD(P)-binding Rossmann-fold domains"/>
    <property type="match status" value="1"/>
</dbReference>
<reference evidence="2" key="1">
    <citation type="submission" date="2018-05" db="EMBL/GenBank/DDBJ databases">
        <authorList>
            <person name="Lanie J.A."/>
            <person name="Ng W.-L."/>
            <person name="Kazmierczak K.M."/>
            <person name="Andrzejewski T.M."/>
            <person name="Davidsen T.M."/>
            <person name="Wayne K.J."/>
            <person name="Tettelin H."/>
            <person name="Glass J.I."/>
            <person name="Rusch D."/>
            <person name="Podicherti R."/>
            <person name="Tsui H.-C.T."/>
            <person name="Winkler M.E."/>
        </authorList>
    </citation>
    <scope>NUCLEOTIDE SEQUENCE</scope>
</reference>
<dbReference type="PANTHER" id="PTHR43245:SF13">
    <property type="entry name" value="UDP-D-APIOSE_UDP-D-XYLOSE SYNTHASE 2"/>
    <property type="match status" value="1"/>
</dbReference>
<dbReference type="EMBL" id="UINC01080407">
    <property type="protein sequence ID" value="SVC23315.1"/>
    <property type="molecule type" value="Genomic_DNA"/>
</dbReference>
<dbReference type="PANTHER" id="PTHR43245">
    <property type="entry name" value="BIFUNCTIONAL POLYMYXIN RESISTANCE PROTEIN ARNA"/>
    <property type="match status" value="1"/>
</dbReference>
<dbReference type="Gene3D" id="3.40.50.720">
    <property type="entry name" value="NAD(P)-binding Rossmann-like Domain"/>
    <property type="match status" value="1"/>
</dbReference>
<dbReference type="AlphaFoldDB" id="A0A382KI94"/>